<gene>
    <name evidence="1" type="ORF">H4C47_20265</name>
</gene>
<organism evidence="1 2">
    <name type="scientific">Pseudomonas putida</name>
    <name type="common">Arthrobacter siderocapsulatus</name>
    <dbReference type="NCBI Taxonomy" id="303"/>
    <lineage>
        <taxon>Bacteria</taxon>
        <taxon>Pseudomonadati</taxon>
        <taxon>Pseudomonadota</taxon>
        <taxon>Gammaproteobacteria</taxon>
        <taxon>Pseudomonadales</taxon>
        <taxon>Pseudomonadaceae</taxon>
        <taxon>Pseudomonas</taxon>
    </lineage>
</organism>
<name>A0A7W2L3Z2_PSEPU</name>
<dbReference type="Proteomes" id="UP000553948">
    <property type="component" value="Unassembled WGS sequence"/>
</dbReference>
<evidence type="ECO:0000313" key="1">
    <source>
        <dbReference type="EMBL" id="MBA6118054.1"/>
    </source>
</evidence>
<reference evidence="1 2" key="1">
    <citation type="submission" date="2020-07" db="EMBL/GenBank/DDBJ databases">
        <title>Diversity of carbapenemase encoding genes among Pseudomonas putida group clinical isolates in a tertiary Brazilian hospital.</title>
        <authorList>
            <person name="Alberto-Lei F."/>
            <person name="Nodari C.S."/>
            <person name="Streling A.P."/>
            <person name="Paulino J.T."/>
            <person name="Bessa-Neto F.O."/>
            <person name="Cayo R."/>
            <person name="Gales A.C."/>
        </authorList>
    </citation>
    <scope>NUCLEOTIDE SEQUENCE [LARGE SCALE GENOMIC DNA]</scope>
    <source>
        <strain evidence="1 2">12464</strain>
    </source>
</reference>
<comment type="caution">
    <text evidence="1">The sequence shown here is derived from an EMBL/GenBank/DDBJ whole genome shotgun (WGS) entry which is preliminary data.</text>
</comment>
<evidence type="ECO:0000313" key="2">
    <source>
        <dbReference type="Proteomes" id="UP000553948"/>
    </source>
</evidence>
<proteinExistence type="predicted"/>
<accession>A0A7W2L3Z2</accession>
<dbReference type="AlphaFoldDB" id="A0A7W2L3Z2"/>
<dbReference type="EMBL" id="JACGDG010000019">
    <property type="protein sequence ID" value="MBA6118054.1"/>
    <property type="molecule type" value="Genomic_DNA"/>
</dbReference>
<protein>
    <submittedName>
        <fullName evidence="1">Uncharacterized protein</fullName>
    </submittedName>
</protein>
<sequence length="48" mass="5484">MLDATLSGLGIAWLTNWPEATEMHQGRLEVMPLTATAQQVPIYAWWRE</sequence>